<dbReference type="Gene3D" id="2.40.30.10">
    <property type="entry name" value="Translation factors"/>
    <property type="match status" value="1"/>
</dbReference>
<dbReference type="InterPro" id="IPR031157">
    <property type="entry name" value="G_TR_CS"/>
</dbReference>
<dbReference type="InterPro" id="IPR048876">
    <property type="entry name" value="BipA_C"/>
</dbReference>
<dbReference type="SUPFAM" id="SSF54980">
    <property type="entry name" value="EF-G C-terminal domain-like"/>
    <property type="match status" value="2"/>
</dbReference>
<dbReference type="FunFam" id="2.40.30.10:FF:000016">
    <property type="entry name" value="GTP-binding protein TypA"/>
    <property type="match status" value="1"/>
</dbReference>
<dbReference type="InterPro" id="IPR000795">
    <property type="entry name" value="T_Tr_GTP-bd_dom"/>
</dbReference>
<dbReference type="Pfam" id="PF03144">
    <property type="entry name" value="GTP_EFTU_D2"/>
    <property type="match status" value="1"/>
</dbReference>
<dbReference type="SUPFAM" id="SSF52540">
    <property type="entry name" value="P-loop containing nucleoside triphosphate hydrolases"/>
    <property type="match status" value="1"/>
</dbReference>
<dbReference type="SMART" id="SM00838">
    <property type="entry name" value="EFG_C"/>
    <property type="match status" value="1"/>
</dbReference>
<evidence type="ECO:0000313" key="5">
    <source>
        <dbReference type="EMBL" id="OGZ75542.1"/>
    </source>
</evidence>
<dbReference type="SUPFAM" id="SSF50447">
    <property type="entry name" value="Translation proteins"/>
    <property type="match status" value="1"/>
</dbReference>
<dbReference type="InterPro" id="IPR000640">
    <property type="entry name" value="EFG_V-like"/>
</dbReference>
<dbReference type="GO" id="GO:0003924">
    <property type="term" value="F:GTPase activity"/>
    <property type="evidence" value="ECO:0007669"/>
    <property type="project" value="InterPro"/>
</dbReference>
<evidence type="ECO:0000259" key="4">
    <source>
        <dbReference type="PROSITE" id="PS51722"/>
    </source>
</evidence>
<dbReference type="InterPro" id="IPR042116">
    <property type="entry name" value="TypA/BipA_C"/>
</dbReference>
<dbReference type="InterPro" id="IPR041095">
    <property type="entry name" value="EFG_II"/>
</dbReference>
<dbReference type="GO" id="GO:0005829">
    <property type="term" value="C:cytosol"/>
    <property type="evidence" value="ECO:0007669"/>
    <property type="project" value="TreeGrafter"/>
</dbReference>
<comment type="caution">
    <text evidence="5">The sequence shown here is derived from an EMBL/GenBank/DDBJ whole genome shotgun (WGS) entry which is preliminary data.</text>
</comment>
<dbReference type="InterPro" id="IPR005225">
    <property type="entry name" value="Small_GTP-bd"/>
</dbReference>
<dbReference type="FunFam" id="3.30.70.870:FF:000003">
    <property type="entry name" value="GTP-binding protein TypA"/>
    <property type="match status" value="1"/>
</dbReference>
<dbReference type="NCBIfam" id="TIGR01394">
    <property type="entry name" value="TypA_BipA"/>
    <property type="match status" value="1"/>
</dbReference>
<dbReference type="EMBL" id="MHPE01000047">
    <property type="protein sequence ID" value="OGZ75542.1"/>
    <property type="molecule type" value="Genomic_DNA"/>
</dbReference>
<dbReference type="AlphaFoldDB" id="A0A1G2ILQ2"/>
<dbReference type="InterPro" id="IPR009000">
    <property type="entry name" value="Transl_B-barrel_sf"/>
</dbReference>
<dbReference type="Pfam" id="PF14492">
    <property type="entry name" value="EFG_III"/>
    <property type="match status" value="1"/>
</dbReference>
<sequence length="609" mass="68176">MENIRNIAIIAHVDHGKTTLVDALLRQSKTHLNKDVVNQEMIMDSNELERERGITIFSKNASVQYGQTKINIIDTPGHADFGGEVERVLNMADGCLLLIDAKEGPMPQTRFVLKKALEMGHKIIVVINKIDKQGADPARALESTFELFLELGSGDHSLNFPIIYGSGRAGKAGLEPDLSKMKDINPIFDAIIKHIPSPIASNEKPLQMLVTLITPDDFKGRIAIGRIYNGIIKSGQEIMHINRQGAQKKCKITSLMTFIGLARVEAKEMNAGDIVAIAGIPDVTIGETIADTENPEALPLINIDQPTVKMSFMANNSPFAGKEGEFSTTRQIRERLFKELETDVSLRVEENDKNQWIVSGRGELHLAILIERLRREGFEIQVSRPQVITREVNKKILTPYEKIFIEVPEQYQGVIMQKMGERKAEIKEMRVDRNTVFLEFIIPTRGLFGYKNEFLTDTKGLGIINTVFFQYLPDPGNWKEKNHGSLISTDTGPTNIYGLTNVQDRGVLFLGAAVEIYEGQVVGQNARSNDIRVNVCKEKALSNMRSKGDGGIEYFKTPKTMGLEDALEYIGDDELVEVTPKNIRIRKMHLKEVDGKRAEREASGVKFNY</sequence>
<organism evidence="5 6">
    <name type="scientific">Candidatus Staskawiczbacteria bacterium RIFCSPLOWO2_12_FULL_37_15</name>
    <dbReference type="NCBI Taxonomy" id="1802218"/>
    <lineage>
        <taxon>Bacteria</taxon>
        <taxon>Candidatus Staskawicziibacteriota</taxon>
    </lineage>
</organism>
<dbReference type="CDD" id="cd03710">
    <property type="entry name" value="BipA_TypA_C"/>
    <property type="match status" value="1"/>
</dbReference>
<gene>
    <name evidence="5" type="ORF">A3G45_01065</name>
</gene>
<evidence type="ECO:0000256" key="3">
    <source>
        <dbReference type="ARBA" id="ARBA00035722"/>
    </source>
</evidence>
<dbReference type="InterPro" id="IPR027417">
    <property type="entry name" value="P-loop_NTPase"/>
</dbReference>
<dbReference type="Proteomes" id="UP000178632">
    <property type="component" value="Unassembled WGS sequence"/>
</dbReference>
<dbReference type="InterPro" id="IPR035651">
    <property type="entry name" value="BipA_V"/>
</dbReference>
<dbReference type="PROSITE" id="PS51722">
    <property type="entry name" value="G_TR_2"/>
    <property type="match status" value="1"/>
</dbReference>
<dbReference type="InterPro" id="IPR047042">
    <property type="entry name" value="BipA_II"/>
</dbReference>
<dbReference type="Gene3D" id="3.30.70.240">
    <property type="match status" value="1"/>
</dbReference>
<dbReference type="Gene3D" id="3.40.50.300">
    <property type="entry name" value="P-loop containing nucleotide triphosphate hydrolases"/>
    <property type="match status" value="1"/>
</dbReference>
<dbReference type="CDD" id="cd16263">
    <property type="entry name" value="BipA_III"/>
    <property type="match status" value="1"/>
</dbReference>
<dbReference type="CDD" id="cd01891">
    <property type="entry name" value="TypA_BipA"/>
    <property type="match status" value="1"/>
</dbReference>
<dbReference type="Pfam" id="PF00009">
    <property type="entry name" value="GTP_EFTU"/>
    <property type="match status" value="1"/>
</dbReference>
<dbReference type="InterPro" id="IPR047041">
    <property type="entry name" value="BipA_GTP-bd_dom"/>
</dbReference>
<dbReference type="FunFam" id="3.40.50.300:FF:000055">
    <property type="entry name" value="GTP-binding protein TypA"/>
    <property type="match status" value="1"/>
</dbReference>
<keyword evidence="1" id="KW-0547">Nucleotide-binding</keyword>
<proteinExistence type="predicted"/>
<feature type="domain" description="Tr-type G" evidence="4">
    <location>
        <begin position="2"/>
        <end position="199"/>
    </location>
</feature>
<dbReference type="InterPro" id="IPR047043">
    <property type="entry name" value="BipA_III"/>
</dbReference>
<evidence type="ECO:0000256" key="1">
    <source>
        <dbReference type="ARBA" id="ARBA00022741"/>
    </source>
</evidence>
<dbReference type="Pfam" id="PF21018">
    <property type="entry name" value="BipA_C"/>
    <property type="match status" value="1"/>
</dbReference>
<dbReference type="PROSITE" id="PS00301">
    <property type="entry name" value="G_TR_1"/>
    <property type="match status" value="1"/>
</dbReference>
<dbReference type="Pfam" id="PF00679">
    <property type="entry name" value="EFG_C"/>
    <property type="match status" value="1"/>
</dbReference>
<evidence type="ECO:0000256" key="2">
    <source>
        <dbReference type="ARBA" id="ARBA00023134"/>
    </source>
</evidence>
<dbReference type="PRINTS" id="PR00315">
    <property type="entry name" value="ELONGATNFCT"/>
</dbReference>
<evidence type="ECO:0000313" key="6">
    <source>
        <dbReference type="Proteomes" id="UP000178632"/>
    </source>
</evidence>
<dbReference type="Gene3D" id="2.40.50.250">
    <property type="entry name" value="bipa protein"/>
    <property type="match status" value="1"/>
</dbReference>
<dbReference type="PANTHER" id="PTHR42908:SF8">
    <property type="entry name" value="TR-TYPE G DOMAIN-CONTAINING PROTEIN"/>
    <property type="match status" value="1"/>
</dbReference>
<dbReference type="FunFam" id="3.30.70.240:FF:000002">
    <property type="entry name" value="GTP-binding protein TypA"/>
    <property type="match status" value="1"/>
</dbReference>
<keyword evidence="2" id="KW-0342">GTP-binding</keyword>
<dbReference type="CDD" id="cd03691">
    <property type="entry name" value="BipA_TypA_II"/>
    <property type="match status" value="1"/>
</dbReference>
<dbReference type="PANTHER" id="PTHR42908">
    <property type="entry name" value="TRANSLATION ELONGATION FACTOR-RELATED"/>
    <property type="match status" value="1"/>
</dbReference>
<reference evidence="5 6" key="1">
    <citation type="journal article" date="2016" name="Nat. Commun.">
        <title>Thousands of microbial genomes shed light on interconnected biogeochemical processes in an aquifer system.</title>
        <authorList>
            <person name="Anantharaman K."/>
            <person name="Brown C.T."/>
            <person name="Hug L.A."/>
            <person name="Sharon I."/>
            <person name="Castelle C.J."/>
            <person name="Probst A.J."/>
            <person name="Thomas B.C."/>
            <person name="Singh A."/>
            <person name="Wilkins M.J."/>
            <person name="Karaoz U."/>
            <person name="Brodie E.L."/>
            <person name="Williams K.H."/>
            <person name="Hubbard S.S."/>
            <person name="Banfield J.F."/>
        </authorList>
    </citation>
    <scope>NUCLEOTIDE SEQUENCE [LARGE SCALE GENOMIC DNA]</scope>
</reference>
<dbReference type="InterPro" id="IPR035647">
    <property type="entry name" value="EFG_III/V"/>
</dbReference>
<dbReference type="InterPro" id="IPR004161">
    <property type="entry name" value="EFTu-like_2"/>
</dbReference>
<dbReference type="Gene3D" id="3.30.70.870">
    <property type="entry name" value="Elongation Factor G (Translational Gtpase), domain 3"/>
    <property type="match status" value="1"/>
</dbReference>
<dbReference type="InterPro" id="IPR006298">
    <property type="entry name" value="BipA"/>
</dbReference>
<protein>
    <recommendedName>
        <fullName evidence="3">50S ribosomal subunit assembly factor BipA</fullName>
    </recommendedName>
</protein>
<dbReference type="GO" id="GO:1990904">
    <property type="term" value="C:ribonucleoprotein complex"/>
    <property type="evidence" value="ECO:0007669"/>
    <property type="project" value="TreeGrafter"/>
</dbReference>
<accession>A0A1G2ILQ2</accession>
<dbReference type="NCBIfam" id="TIGR00231">
    <property type="entry name" value="small_GTP"/>
    <property type="match status" value="1"/>
</dbReference>
<dbReference type="GO" id="GO:0005525">
    <property type="term" value="F:GTP binding"/>
    <property type="evidence" value="ECO:0007669"/>
    <property type="project" value="UniProtKB-KW"/>
</dbReference>
<name>A0A1G2ILQ2_9BACT</name>